<dbReference type="RefSeq" id="WP_073303049.1">
    <property type="nucleotide sequence ID" value="NZ_FRAW01000006.1"/>
</dbReference>
<dbReference type="Gene3D" id="1.10.287.470">
    <property type="entry name" value="Helix hairpin bin"/>
    <property type="match status" value="1"/>
</dbReference>
<reference evidence="6" key="1">
    <citation type="submission" date="2016-11" db="EMBL/GenBank/DDBJ databases">
        <authorList>
            <person name="Varghese N."/>
            <person name="Submissions S."/>
        </authorList>
    </citation>
    <scope>NUCLEOTIDE SEQUENCE [LARGE SCALE GENOMIC DNA]</scope>
    <source>
        <strain evidence="6">UWOS</strain>
    </source>
</reference>
<keyword evidence="6" id="KW-1185">Reference proteome</keyword>
<dbReference type="Gene3D" id="2.40.30.170">
    <property type="match status" value="1"/>
</dbReference>
<dbReference type="GO" id="GO:1990281">
    <property type="term" value="C:efflux pump complex"/>
    <property type="evidence" value="ECO:0007669"/>
    <property type="project" value="TreeGrafter"/>
</dbReference>
<keyword evidence="2" id="KW-0175">Coiled coil</keyword>
<sequence>MKQIVNKKWIATTALAMLLAACGEKEEAKQAAPTLEEIQAQKGKPVRIVTAANETLADFREFNGTVEGSNQTDAIAKMSDPIAKINVQVGSSVQKDQVLAEYVFTGDNSSYQQAEAQVKLMEKSLERMKEVQAKGGISQQDIDNTETQLSIAKMQLEQARRATLVLAPAAGTVTDVRFKVGEVPSVGSALFTIAKLDQVILKLNVTTQDIGLFKKGAEATINLNGETLKGRVSMIPLAADTKTRFFPVEITFPNKGRKLLPGMYLKAKIHARDVKGVSIPNDAVVYKDGVNFAWIVDENGKAKRKIVRLGIVGNDFTQILSGIELNDKVITEGVSKMNDGDKVLILE</sequence>
<evidence type="ECO:0000313" key="6">
    <source>
        <dbReference type="Proteomes" id="UP000184275"/>
    </source>
</evidence>
<dbReference type="InterPro" id="IPR006143">
    <property type="entry name" value="RND_pump_MFP"/>
</dbReference>
<dbReference type="SUPFAM" id="SSF111369">
    <property type="entry name" value="HlyD-like secretion proteins"/>
    <property type="match status" value="1"/>
</dbReference>
<evidence type="ECO:0000259" key="4">
    <source>
        <dbReference type="Pfam" id="PF25989"/>
    </source>
</evidence>
<evidence type="ECO:0000256" key="2">
    <source>
        <dbReference type="SAM" id="Coils"/>
    </source>
</evidence>
<proteinExistence type="inferred from homology"/>
<dbReference type="AlphaFoldDB" id="A0A1M6SGB0"/>
<evidence type="ECO:0000313" key="5">
    <source>
        <dbReference type="EMBL" id="SHK43710.1"/>
    </source>
</evidence>
<organism evidence="5 6">
    <name type="scientific">Fibrobacter intestinalis</name>
    <dbReference type="NCBI Taxonomy" id="28122"/>
    <lineage>
        <taxon>Bacteria</taxon>
        <taxon>Pseudomonadati</taxon>
        <taxon>Fibrobacterota</taxon>
        <taxon>Fibrobacteria</taxon>
        <taxon>Fibrobacterales</taxon>
        <taxon>Fibrobacteraceae</taxon>
        <taxon>Fibrobacter</taxon>
    </lineage>
</organism>
<feature type="domain" description="CusB-like beta-barrel" evidence="3">
    <location>
        <begin position="201"/>
        <end position="271"/>
    </location>
</feature>
<protein>
    <submittedName>
        <fullName evidence="5">RND family efflux transporter, MFP subunit</fullName>
    </submittedName>
</protein>
<dbReference type="InterPro" id="IPR058637">
    <property type="entry name" value="YknX-like_C"/>
</dbReference>
<dbReference type="PANTHER" id="PTHR30469">
    <property type="entry name" value="MULTIDRUG RESISTANCE PROTEIN MDTA"/>
    <property type="match status" value="1"/>
</dbReference>
<dbReference type="PROSITE" id="PS51257">
    <property type="entry name" value="PROKAR_LIPOPROTEIN"/>
    <property type="match status" value="1"/>
</dbReference>
<dbReference type="GO" id="GO:0015562">
    <property type="term" value="F:efflux transmembrane transporter activity"/>
    <property type="evidence" value="ECO:0007669"/>
    <property type="project" value="TreeGrafter"/>
</dbReference>
<dbReference type="Proteomes" id="UP000184275">
    <property type="component" value="Unassembled WGS sequence"/>
</dbReference>
<dbReference type="Gene3D" id="2.40.420.20">
    <property type="match status" value="1"/>
</dbReference>
<evidence type="ECO:0000259" key="3">
    <source>
        <dbReference type="Pfam" id="PF25954"/>
    </source>
</evidence>
<name>A0A1M6SGB0_9BACT</name>
<feature type="domain" description="YknX-like C-terminal permuted SH3-like" evidence="4">
    <location>
        <begin position="277"/>
        <end position="343"/>
    </location>
</feature>
<dbReference type="Pfam" id="PF25989">
    <property type="entry name" value="YknX_C"/>
    <property type="match status" value="1"/>
</dbReference>
<gene>
    <name evidence="5" type="ORF">SAMN05720469_10649</name>
</gene>
<dbReference type="NCBIfam" id="TIGR01730">
    <property type="entry name" value="RND_mfp"/>
    <property type="match status" value="1"/>
</dbReference>
<evidence type="ECO:0000256" key="1">
    <source>
        <dbReference type="ARBA" id="ARBA00009477"/>
    </source>
</evidence>
<dbReference type="InterPro" id="IPR058792">
    <property type="entry name" value="Beta-barrel_RND_2"/>
</dbReference>
<dbReference type="Pfam" id="PF25954">
    <property type="entry name" value="Beta-barrel_RND_2"/>
    <property type="match status" value="1"/>
</dbReference>
<accession>A0A1M6SGB0</accession>
<feature type="coiled-coil region" evidence="2">
    <location>
        <begin position="111"/>
        <end position="162"/>
    </location>
</feature>
<comment type="similarity">
    <text evidence="1">Belongs to the membrane fusion protein (MFP) (TC 8.A.1) family.</text>
</comment>
<dbReference type="Gene3D" id="2.40.50.100">
    <property type="match status" value="1"/>
</dbReference>
<dbReference type="EMBL" id="FRAW01000006">
    <property type="protein sequence ID" value="SHK43710.1"/>
    <property type="molecule type" value="Genomic_DNA"/>
</dbReference>